<name>A0AAN9SX04_PSOTE</name>
<feature type="transmembrane region" description="Helical" evidence="1">
    <location>
        <begin position="21"/>
        <end position="44"/>
    </location>
</feature>
<dbReference type="EMBL" id="JAYMYS010000002">
    <property type="protein sequence ID" value="KAK7406325.1"/>
    <property type="molecule type" value="Genomic_DNA"/>
</dbReference>
<evidence type="ECO:0000313" key="3">
    <source>
        <dbReference type="Proteomes" id="UP001386955"/>
    </source>
</evidence>
<keyword evidence="1" id="KW-0472">Membrane</keyword>
<gene>
    <name evidence="2" type="ORF">VNO78_07948</name>
</gene>
<dbReference type="AlphaFoldDB" id="A0AAN9SX04"/>
<keyword evidence="3" id="KW-1185">Reference proteome</keyword>
<accession>A0AAN9SX04</accession>
<keyword evidence="1" id="KW-1133">Transmembrane helix</keyword>
<reference evidence="2 3" key="1">
    <citation type="submission" date="2024-01" db="EMBL/GenBank/DDBJ databases">
        <title>The genomes of 5 underutilized Papilionoideae crops provide insights into root nodulation and disease resistanc.</title>
        <authorList>
            <person name="Jiang F."/>
        </authorList>
    </citation>
    <scope>NUCLEOTIDE SEQUENCE [LARGE SCALE GENOMIC DNA]</scope>
    <source>
        <strain evidence="2">DUOXIRENSHENG_FW03</strain>
        <tissue evidence="2">Leaves</tissue>
    </source>
</reference>
<evidence type="ECO:0000256" key="1">
    <source>
        <dbReference type="SAM" id="Phobius"/>
    </source>
</evidence>
<dbReference type="Proteomes" id="UP001386955">
    <property type="component" value="Unassembled WGS sequence"/>
</dbReference>
<protein>
    <submittedName>
        <fullName evidence="2">Uncharacterized protein</fullName>
    </submittedName>
</protein>
<proteinExistence type="predicted"/>
<keyword evidence="1" id="KW-0812">Transmembrane</keyword>
<organism evidence="2 3">
    <name type="scientific">Psophocarpus tetragonolobus</name>
    <name type="common">Winged bean</name>
    <name type="synonym">Dolichos tetragonolobus</name>
    <dbReference type="NCBI Taxonomy" id="3891"/>
    <lineage>
        <taxon>Eukaryota</taxon>
        <taxon>Viridiplantae</taxon>
        <taxon>Streptophyta</taxon>
        <taxon>Embryophyta</taxon>
        <taxon>Tracheophyta</taxon>
        <taxon>Spermatophyta</taxon>
        <taxon>Magnoliopsida</taxon>
        <taxon>eudicotyledons</taxon>
        <taxon>Gunneridae</taxon>
        <taxon>Pentapetalae</taxon>
        <taxon>rosids</taxon>
        <taxon>fabids</taxon>
        <taxon>Fabales</taxon>
        <taxon>Fabaceae</taxon>
        <taxon>Papilionoideae</taxon>
        <taxon>50 kb inversion clade</taxon>
        <taxon>NPAAA clade</taxon>
        <taxon>indigoferoid/millettioid clade</taxon>
        <taxon>Phaseoleae</taxon>
        <taxon>Psophocarpus</taxon>
    </lineage>
</organism>
<evidence type="ECO:0000313" key="2">
    <source>
        <dbReference type="EMBL" id="KAK7406325.1"/>
    </source>
</evidence>
<comment type="caution">
    <text evidence="2">The sequence shown here is derived from an EMBL/GenBank/DDBJ whole genome shotgun (WGS) entry which is preliminary data.</text>
</comment>
<sequence>MTLTLMALTIWERRSGGFMDLLVSMVLLLVPVLNCMTFSISHFLREGNRVTTVLAKCVALSSQHTHKQKKLMHDTEKLGEYGSWVGNAKNYGVLRPVAERHQKFWGVDENAPNCMASILRLLPTSMLHPGNSLGAVLFASRNLTNL</sequence>